<comment type="caution">
    <text evidence="1">The sequence shown here is derived from an EMBL/GenBank/DDBJ whole genome shotgun (WGS) entry which is preliminary data.</text>
</comment>
<evidence type="ECO:0000313" key="1">
    <source>
        <dbReference type="EMBL" id="EMI18161.1"/>
    </source>
</evidence>
<sequence length="153" mass="16692">MMDLNDLTATELARLDAICLDYEKALRNGNAPSIESVIETQAGKHAEILRSELIAVRDEISKGDSTDPARSTFAFTTHALPVSGDAPNRLVGKLAPISSAVSSARGGWGSCSRRSIHVWTARSPSKCCRPEIRYVTKKNELRYANALNARHVQ</sequence>
<dbReference type="EMBL" id="ANOG01000699">
    <property type="protein sequence ID" value="EMI18161.1"/>
    <property type="molecule type" value="Genomic_DNA"/>
</dbReference>
<reference evidence="1 2" key="1">
    <citation type="journal article" date="2013" name="Mar. Genomics">
        <title>Expression of sulfatases in Rhodopirellula baltica and the diversity of sulfatases in the genus Rhodopirellula.</title>
        <authorList>
            <person name="Wegner C.E."/>
            <person name="Richter-Heitmann T."/>
            <person name="Klindworth A."/>
            <person name="Klockow C."/>
            <person name="Richter M."/>
            <person name="Achstetter T."/>
            <person name="Glockner F.O."/>
            <person name="Harder J."/>
        </authorList>
    </citation>
    <scope>NUCLEOTIDE SEQUENCE [LARGE SCALE GENOMIC DNA]</scope>
    <source>
        <strain evidence="1 2">SM1</strain>
    </source>
</reference>
<protein>
    <submittedName>
        <fullName evidence="1">Uncharacterized protein</fullName>
    </submittedName>
</protein>
<dbReference type="AlphaFoldDB" id="M5RG93"/>
<evidence type="ECO:0000313" key="2">
    <source>
        <dbReference type="Proteomes" id="UP000011991"/>
    </source>
</evidence>
<proteinExistence type="predicted"/>
<name>M5RG93_9BACT</name>
<gene>
    <name evidence="1" type="ORF">RMSM_04911</name>
</gene>
<organism evidence="1 2">
    <name type="scientific">Rhodopirellula maiorica SM1</name>
    <dbReference type="NCBI Taxonomy" id="1265738"/>
    <lineage>
        <taxon>Bacteria</taxon>
        <taxon>Pseudomonadati</taxon>
        <taxon>Planctomycetota</taxon>
        <taxon>Planctomycetia</taxon>
        <taxon>Pirellulales</taxon>
        <taxon>Pirellulaceae</taxon>
        <taxon>Novipirellula</taxon>
    </lineage>
</organism>
<accession>M5RG93</accession>
<dbReference type="Proteomes" id="UP000011991">
    <property type="component" value="Unassembled WGS sequence"/>
</dbReference>
<keyword evidence="2" id="KW-1185">Reference proteome</keyword>